<keyword evidence="4" id="KW-1185">Reference proteome</keyword>
<dbReference type="InterPro" id="IPR007918">
    <property type="entry name" value="MDM35_apoptosis"/>
</dbReference>
<evidence type="ECO:0000256" key="2">
    <source>
        <dbReference type="ARBA" id="ARBA00023157"/>
    </source>
</evidence>
<dbReference type="PANTHER" id="PTHR46403:SF1">
    <property type="entry name" value="TP53-REGULATED INHIBITOR OF APOPTOSIS 1"/>
    <property type="match status" value="1"/>
</dbReference>
<evidence type="ECO:0000313" key="3">
    <source>
        <dbReference type="EMBL" id="RKO99693.1"/>
    </source>
</evidence>
<keyword evidence="2" id="KW-1015">Disulfide bond</keyword>
<dbReference type="Proteomes" id="UP000274922">
    <property type="component" value="Unassembled WGS sequence"/>
</dbReference>
<dbReference type="EMBL" id="ML014264">
    <property type="protein sequence ID" value="RKO99693.1"/>
    <property type="molecule type" value="Genomic_DNA"/>
</dbReference>
<accession>A0A4P9X3S3</accession>
<dbReference type="OrthoDB" id="19091at2759"/>
<dbReference type="PANTHER" id="PTHR46403">
    <property type="entry name" value="TP53-REGULATED INHIBITOR OF APOPTOSIS 1"/>
    <property type="match status" value="1"/>
</dbReference>
<dbReference type="GO" id="GO:1990050">
    <property type="term" value="F:phosphatidic acid transfer activity"/>
    <property type="evidence" value="ECO:0007669"/>
    <property type="project" value="TreeGrafter"/>
</dbReference>
<reference evidence="4" key="1">
    <citation type="journal article" date="2018" name="Nat. Microbiol.">
        <title>Leveraging single-cell genomics to expand the fungal tree of life.</title>
        <authorList>
            <person name="Ahrendt S.R."/>
            <person name="Quandt C.A."/>
            <person name="Ciobanu D."/>
            <person name="Clum A."/>
            <person name="Salamov A."/>
            <person name="Andreopoulos B."/>
            <person name="Cheng J.F."/>
            <person name="Woyke T."/>
            <person name="Pelin A."/>
            <person name="Henrissat B."/>
            <person name="Reynolds N.K."/>
            <person name="Benny G.L."/>
            <person name="Smith M.E."/>
            <person name="James T.Y."/>
            <person name="Grigoriev I.V."/>
        </authorList>
    </citation>
    <scope>NUCLEOTIDE SEQUENCE [LARGE SCALE GENOMIC DNA]</scope>
    <source>
        <strain evidence="4">ATCC 52028</strain>
    </source>
</reference>
<dbReference type="GO" id="GO:0005634">
    <property type="term" value="C:nucleus"/>
    <property type="evidence" value="ECO:0007669"/>
    <property type="project" value="TreeGrafter"/>
</dbReference>
<evidence type="ECO:0000313" key="4">
    <source>
        <dbReference type="Proteomes" id="UP000274922"/>
    </source>
</evidence>
<gene>
    <name evidence="3" type="ORF">CXG81DRAFT_14165</name>
</gene>
<proteinExistence type="inferred from homology"/>
<comment type="similarity">
    <text evidence="1">Belongs to the TRIAP1/MDM35 family.</text>
</comment>
<dbReference type="GO" id="GO:0045332">
    <property type="term" value="P:phospholipid translocation"/>
    <property type="evidence" value="ECO:0007669"/>
    <property type="project" value="TreeGrafter"/>
</dbReference>
<sequence length="84" mass="9668">MASISPDCQELKDKYDTCFNNWYSNKFLQGSIESDCDHLFTLYRACVWKAIHEKNIDRLIQDARKESPFREAPADPDAAHPSSS</sequence>
<name>A0A4P9X3S3_9FUNG</name>
<dbReference type="AlphaFoldDB" id="A0A4P9X3S3"/>
<evidence type="ECO:0000256" key="1">
    <source>
        <dbReference type="ARBA" id="ARBA00006196"/>
    </source>
</evidence>
<protein>
    <submittedName>
        <fullName evidence="3">Uncharacterized protein</fullName>
    </submittedName>
</protein>
<dbReference type="STRING" id="1555241.A0A4P9X3S3"/>
<dbReference type="Pfam" id="PF05254">
    <property type="entry name" value="UPF0203"/>
    <property type="match status" value="1"/>
</dbReference>
<organism evidence="3 4">
    <name type="scientific">Caulochytrium protostelioides</name>
    <dbReference type="NCBI Taxonomy" id="1555241"/>
    <lineage>
        <taxon>Eukaryota</taxon>
        <taxon>Fungi</taxon>
        <taxon>Fungi incertae sedis</taxon>
        <taxon>Chytridiomycota</taxon>
        <taxon>Chytridiomycota incertae sedis</taxon>
        <taxon>Chytridiomycetes</taxon>
        <taxon>Caulochytriales</taxon>
        <taxon>Caulochytriaceae</taxon>
        <taxon>Caulochytrium</taxon>
    </lineage>
</organism>
<dbReference type="GO" id="GO:0005758">
    <property type="term" value="C:mitochondrial intermembrane space"/>
    <property type="evidence" value="ECO:0007669"/>
    <property type="project" value="TreeGrafter"/>
</dbReference>
<dbReference type="GO" id="GO:0005829">
    <property type="term" value="C:cytosol"/>
    <property type="evidence" value="ECO:0007669"/>
    <property type="project" value="TreeGrafter"/>
</dbReference>